<name>A0AA50H415_9HYPH</name>
<evidence type="ECO:0000259" key="4">
    <source>
        <dbReference type="Pfam" id="PF00465"/>
    </source>
</evidence>
<evidence type="ECO:0000313" key="6">
    <source>
        <dbReference type="EMBL" id="WLR97139.1"/>
    </source>
</evidence>
<dbReference type="CDD" id="cd08177">
    <property type="entry name" value="MAR"/>
    <property type="match status" value="1"/>
</dbReference>
<comment type="similarity">
    <text evidence="1">Belongs to the iron-containing alcohol dehydrogenase family.</text>
</comment>
<dbReference type="GO" id="GO:0046872">
    <property type="term" value="F:metal ion binding"/>
    <property type="evidence" value="ECO:0007669"/>
    <property type="project" value="InterPro"/>
</dbReference>
<sequence length="354" mass="37177">MTLDFTYQASAARIVFGNGASGDVGKWVEALGCRRALVLSTPHQAGDAEALSKRLGPLSVGTFTEATMHTPVDVTERAVARAAELGADCVVSLGGGSTTGLGKAMAYRTDIQQIVVPTTYAGSEVTPILGQTENGVKTTVRSPKITPEVVIYDPQLTLGLPVGMSVTSGLNAIAHAAEGLYAPDRNPITTMMSIDGIRALKEALPALIDSPRDGAAREKALYGAWLCGTVLGQISMSLHHKICHTLGGSFDTPHAETHSIMLPHTIGFNAAAVPELMTPISGIFGGATPGRALYDFARSIGSPMALKDFGLSEADLDRAADIATRNPYSNPRPIDRTAIRALLQDAWSGTRPPY</sequence>
<dbReference type="Gene3D" id="1.20.1090.10">
    <property type="entry name" value="Dehydroquinate synthase-like - alpha domain"/>
    <property type="match status" value="1"/>
</dbReference>
<protein>
    <submittedName>
        <fullName evidence="6">Maleylacetate reductase</fullName>
        <ecNumber evidence="6">1.3.1.32</ecNumber>
    </submittedName>
</protein>
<dbReference type="InterPro" id="IPR039697">
    <property type="entry name" value="Alcohol_dehydrogenase_Fe"/>
</dbReference>
<dbReference type="Proteomes" id="UP001234585">
    <property type="component" value="Chromosome"/>
</dbReference>
<keyword evidence="2 6" id="KW-0560">Oxidoreductase</keyword>
<dbReference type="InterPro" id="IPR034786">
    <property type="entry name" value="MAR"/>
</dbReference>
<proteinExistence type="inferred from homology"/>
<dbReference type="EC" id="1.3.1.32" evidence="6"/>
<feature type="domain" description="Fe-containing alcohol dehydrogenase-like C-terminal" evidence="5">
    <location>
        <begin position="166"/>
        <end position="347"/>
    </location>
</feature>
<organism evidence="6 7">
    <name type="scientific">Shinella sumterensis</name>
    <dbReference type="NCBI Taxonomy" id="1967501"/>
    <lineage>
        <taxon>Bacteria</taxon>
        <taxon>Pseudomonadati</taxon>
        <taxon>Pseudomonadota</taxon>
        <taxon>Alphaproteobacteria</taxon>
        <taxon>Hyphomicrobiales</taxon>
        <taxon>Rhizobiaceae</taxon>
        <taxon>Shinella</taxon>
    </lineage>
</organism>
<dbReference type="InterPro" id="IPR001670">
    <property type="entry name" value="ADH_Fe/GldA"/>
</dbReference>
<evidence type="ECO:0000256" key="2">
    <source>
        <dbReference type="ARBA" id="ARBA00023002"/>
    </source>
</evidence>
<dbReference type="InterPro" id="IPR056798">
    <property type="entry name" value="ADH_Fe_C"/>
</dbReference>
<accession>A0AA50H415</accession>
<keyword evidence="3" id="KW-0520">NAD</keyword>
<dbReference type="Pfam" id="PF25137">
    <property type="entry name" value="ADH_Fe_C"/>
    <property type="match status" value="1"/>
</dbReference>
<gene>
    <name evidence="6" type="ORF">Q9313_15830</name>
</gene>
<reference evidence="6 7" key="1">
    <citation type="submission" date="2023-08" db="EMBL/GenBank/DDBJ databases">
        <title>Pathogen: clinical or host-associated sample.</title>
        <authorList>
            <person name="Hergert J."/>
            <person name="Casey R."/>
            <person name="Wagner J."/>
            <person name="Young E.L."/>
            <person name="Oakeson K.F."/>
        </authorList>
    </citation>
    <scope>NUCLEOTIDE SEQUENCE [LARGE SCALE GENOMIC DNA]</scope>
    <source>
        <strain evidence="6 7">1760953</strain>
    </source>
</reference>
<keyword evidence="7" id="KW-1185">Reference proteome</keyword>
<dbReference type="PANTHER" id="PTHR11496:SF102">
    <property type="entry name" value="ALCOHOL DEHYDROGENASE 4"/>
    <property type="match status" value="1"/>
</dbReference>
<dbReference type="Gene3D" id="3.40.50.1970">
    <property type="match status" value="1"/>
</dbReference>
<dbReference type="SUPFAM" id="SSF56796">
    <property type="entry name" value="Dehydroquinate synthase-like"/>
    <property type="match status" value="1"/>
</dbReference>
<dbReference type="GO" id="GO:0004022">
    <property type="term" value="F:alcohol dehydrogenase (NAD+) activity"/>
    <property type="evidence" value="ECO:0007669"/>
    <property type="project" value="TreeGrafter"/>
</dbReference>
<dbReference type="Pfam" id="PF00465">
    <property type="entry name" value="Fe-ADH"/>
    <property type="match status" value="1"/>
</dbReference>
<dbReference type="PANTHER" id="PTHR11496">
    <property type="entry name" value="ALCOHOL DEHYDROGENASE"/>
    <property type="match status" value="1"/>
</dbReference>
<evidence type="ECO:0000259" key="5">
    <source>
        <dbReference type="Pfam" id="PF25137"/>
    </source>
</evidence>
<evidence type="ECO:0000256" key="1">
    <source>
        <dbReference type="ARBA" id="ARBA00007358"/>
    </source>
</evidence>
<dbReference type="RefSeq" id="WP_306037204.1">
    <property type="nucleotide sequence ID" value="NZ_CP132302.1"/>
</dbReference>
<dbReference type="GO" id="GO:0018506">
    <property type="term" value="F:maleylacetate reductase activity"/>
    <property type="evidence" value="ECO:0007669"/>
    <property type="project" value="UniProtKB-EC"/>
</dbReference>
<dbReference type="AlphaFoldDB" id="A0AA50H415"/>
<feature type="domain" description="Alcohol dehydrogenase iron-type/glycerol dehydrogenase GldA" evidence="4">
    <location>
        <begin position="12"/>
        <end position="154"/>
    </location>
</feature>
<evidence type="ECO:0000313" key="7">
    <source>
        <dbReference type="Proteomes" id="UP001234585"/>
    </source>
</evidence>
<dbReference type="EMBL" id="CP132302">
    <property type="protein sequence ID" value="WLR97139.1"/>
    <property type="molecule type" value="Genomic_DNA"/>
</dbReference>
<evidence type="ECO:0000256" key="3">
    <source>
        <dbReference type="ARBA" id="ARBA00023027"/>
    </source>
</evidence>